<protein>
    <submittedName>
        <fullName evidence="2">Di-trans,poly-cis-decaprenylcistransferase</fullName>
    </submittedName>
</protein>
<name>A0A7J2THN6_ARCFL</name>
<reference evidence="2" key="1">
    <citation type="journal article" date="2020" name="mSystems">
        <title>Genome- and Community-Level Interaction Insights into Carbon Utilization and Element Cycling Functions of Hydrothermarchaeota in Hydrothermal Sediment.</title>
        <authorList>
            <person name="Zhou Z."/>
            <person name="Liu Y."/>
            <person name="Xu W."/>
            <person name="Pan J."/>
            <person name="Luo Z.H."/>
            <person name="Li M."/>
        </authorList>
    </citation>
    <scope>NUCLEOTIDE SEQUENCE [LARGE SCALE GENOMIC DNA]</scope>
    <source>
        <strain evidence="2">SpSt-26</strain>
    </source>
</reference>
<evidence type="ECO:0000256" key="1">
    <source>
        <dbReference type="ARBA" id="ARBA00022679"/>
    </source>
</evidence>
<gene>
    <name evidence="2" type="ORF">ENP88_03085</name>
</gene>
<dbReference type="InterPro" id="IPR036424">
    <property type="entry name" value="UPP_synth-like_sf"/>
</dbReference>
<dbReference type="Pfam" id="PF01255">
    <property type="entry name" value="Prenyltransf"/>
    <property type="match status" value="1"/>
</dbReference>
<accession>A0A7J2THN6</accession>
<dbReference type="SUPFAM" id="SSF64005">
    <property type="entry name" value="Undecaprenyl diphosphate synthase"/>
    <property type="match status" value="1"/>
</dbReference>
<organism evidence="2">
    <name type="scientific">Archaeoglobus fulgidus</name>
    <dbReference type="NCBI Taxonomy" id="2234"/>
    <lineage>
        <taxon>Archaea</taxon>
        <taxon>Methanobacteriati</taxon>
        <taxon>Methanobacteriota</taxon>
        <taxon>Archaeoglobi</taxon>
        <taxon>Archaeoglobales</taxon>
        <taxon>Archaeoglobaceae</taxon>
        <taxon>Archaeoglobus</taxon>
    </lineage>
</organism>
<dbReference type="InterPro" id="IPR001441">
    <property type="entry name" value="UPP_synth-like"/>
</dbReference>
<dbReference type="GO" id="GO:0045547">
    <property type="term" value="F:ditrans,polycis-polyprenyl diphosphate synthase [(2E,6E)-farnesyl diphosphate specific] activity"/>
    <property type="evidence" value="ECO:0007669"/>
    <property type="project" value="TreeGrafter"/>
</dbReference>
<dbReference type="AlphaFoldDB" id="A0A7J2THN6"/>
<dbReference type="EMBL" id="DSLA01000048">
    <property type="protein sequence ID" value="HEH35140.1"/>
    <property type="molecule type" value="Genomic_DNA"/>
</dbReference>
<dbReference type="PANTHER" id="PTHR10291">
    <property type="entry name" value="DEHYDRODOLICHYL DIPHOSPHATE SYNTHASE FAMILY MEMBER"/>
    <property type="match status" value="1"/>
</dbReference>
<dbReference type="Gene3D" id="3.40.1180.10">
    <property type="entry name" value="Decaprenyl diphosphate synthase-like"/>
    <property type="match status" value="1"/>
</dbReference>
<proteinExistence type="predicted"/>
<dbReference type="PANTHER" id="PTHR10291:SF28">
    <property type="entry name" value="UNDECAPRENYL DIPHOSPHATE SYNTHASE"/>
    <property type="match status" value="1"/>
</dbReference>
<sequence length="146" mass="17658">MIICSDLDEGFKKFLRWCKKFGIEEITICSRKLKEMDLGIEGIKVNYVNKSGKEEIVEAIRKLAEKALKGELRPEDLNEDFFESLLMLKSQPDMILKAEREVPEFMIWQSIYSELLFMDIDWKTIRYIDFLRMIREYQRRERRYGR</sequence>
<comment type="caution">
    <text evidence="2">The sequence shown here is derived from an EMBL/GenBank/DDBJ whole genome shotgun (WGS) entry which is preliminary data.</text>
</comment>
<keyword evidence="1 2" id="KW-0808">Transferase</keyword>
<evidence type="ECO:0000313" key="2">
    <source>
        <dbReference type="EMBL" id="HEH35140.1"/>
    </source>
</evidence>
<dbReference type="GO" id="GO:0016094">
    <property type="term" value="P:polyprenol biosynthetic process"/>
    <property type="evidence" value="ECO:0007669"/>
    <property type="project" value="TreeGrafter"/>
</dbReference>